<dbReference type="Gene3D" id="1.20.120.1460">
    <property type="match status" value="1"/>
</dbReference>
<evidence type="ECO:0000313" key="11">
    <source>
        <dbReference type="EMBL" id="KAK7239804.1"/>
    </source>
</evidence>
<dbReference type="SUPFAM" id="SSF51395">
    <property type="entry name" value="FMN-linked oxidoreductases"/>
    <property type="match status" value="1"/>
</dbReference>
<feature type="compositionally biased region" description="Low complexity" evidence="9">
    <location>
        <begin position="370"/>
        <end position="381"/>
    </location>
</feature>
<keyword evidence="4" id="KW-0288">FMN</keyword>
<dbReference type="InterPro" id="IPR013785">
    <property type="entry name" value="Aldolase_TIM"/>
</dbReference>
<keyword evidence="5" id="KW-0819">tRNA processing</keyword>
<keyword evidence="3" id="KW-0285">Flavoprotein</keyword>
<keyword evidence="12" id="KW-1185">Reference proteome</keyword>
<evidence type="ECO:0000256" key="3">
    <source>
        <dbReference type="ARBA" id="ARBA00022630"/>
    </source>
</evidence>
<gene>
    <name evidence="11" type="ORF">SO694_00029229</name>
</gene>
<feature type="region of interest" description="Disordered" evidence="9">
    <location>
        <begin position="347"/>
        <end position="403"/>
    </location>
</feature>
<dbReference type="InterPro" id="IPR018517">
    <property type="entry name" value="tRNA_hU_synthase_CS"/>
</dbReference>
<dbReference type="EMBL" id="JBBJCI010000222">
    <property type="protein sequence ID" value="KAK7239804.1"/>
    <property type="molecule type" value="Genomic_DNA"/>
</dbReference>
<evidence type="ECO:0000256" key="8">
    <source>
        <dbReference type="ARBA" id="ARBA00023002"/>
    </source>
</evidence>
<keyword evidence="6" id="KW-0521">NADP</keyword>
<dbReference type="Pfam" id="PF01207">
    <property type="entry name" value="Dus"/>
    <property type="match status" value="1"/>
</dbReference>
<evidence type="ECO:0000256" key="4">
    <source>
        <dbReference type="ARBA" id="ARBA00022643"/>
    </source>
</evidence>
<protein>
    <submittedName>
        <fullName evidence="11">tRNA dihydrouridine synthase</fullName>
    </submittedName>
</protein>
<comment type="cofactor">
    <cofactor evidence="1">
        <name>FMN</name>
        <dbReference type="ChEBI" id="CHEBI:58210"/>
    </cofactor>
</comment>
<proteinExistence type="predicted"/>
<evidence type="ECO:0000259" key="10">
    <source>
        <dbReference type="Pfam" id="PF01207"/>
    </source>
</evidence>
<evidence type="ECO:0000313" key="12">
    <source>
        <dbReference type="Proteomes" id="UP001363151"/>
    </source>
</evidence>
<dbReference type="Proteomes" id="UP001363151">
    <property type="component" value="Unassembled WGS sequence"/>
</dbReference>
<dbReference type="InterPro" id="IPR035587">
    <property type="entry name" value="DUS-like_FMN-bd"/>
</dbReference>
<dbReference type="PANTHER" id="PTHR42907">
    <property type="entry name" value="FMN-LINKED OXIDOREDUCTASES SUPERFAMILY PROTEIN"/>
    <property type="match status" value="1"/>
</dbReference>
<comment type="caution">
    <text evidence="11">The sequence shown here is derived from an EMBL/GenBank/DDBJ whole genome shotgun (WGS) entry which is preliminary data.</text>
</comment>
<evidence type="ECO:0000256" key="6">
    <source>
        <dbReference type="ARBA" id="ARBA00022857"/>
    </source>
</evidence>
<evidence type="ECO:0000256" key="9">
    <source>
        <dbReference type="SAM" id="MobiDB-lite"/>
    </source>
</evidence>
<keyword evidence="2" id="KW-0820">tRNA-binding</keyword>
<feature type="domain" description="DUS-like FMN-binding" evidence="10">
    <location>
        <begin position="28"/>
        <end position="307"/>
    </location>
</feature>
<dbReference type="PANTHER" id="PTHR42907:SF1">
    <property type="entry name" value="FMN-LINKED OXIDOREDUCTASES SUPERFAMILY PROTEIN"/>
    <property type="match status" value="1"/>
</dbReference>
<dbReference type="PROSITE" id="PS01136">
    <property type="entry name" value="UPF0034"/>
    <property type="match status" value="1"/>
</dbReference>
<evidence type="ECO:0000256" key="7">
    <source>
        <dbReference type="ARBA" id="ARBA00022884"/>
    </source>
</evidence>
<organism evidence="11 12">
    <name type="scientific">Aureococcus anophagefferens</name>
    <name type="common">Harmful bloom alga</name>
    <dbReference type="NCBI Taxonomy" id="44056"/>
    <lineage>
        <taxon>Eukaryota</taxon>
        <taxon>Sar</taxon>
        <taxon>Stramenopiles</taxon>
        <taxon>Ochrophyta</taxon>
        <taxon>Pelagophyceae</taxon>
        <taxon>Pelagomonadales</taxon>
        <taxon>Pelagomonadaceae</taxon>
        <taxon>Aureococcus</taxon>
    </lineage>
</organism>
<name>A0ABR1FW71_AURAN</name>
<reference evidence="11 12" key="1">
    <citation type="submission" date="2024-03" db="EMBL/GenBank/DDBJ databases">
        <title>Aureococcus anophagefferens CCMP1851 and Kratosvirus quantuckense: Draft genome of a second virus-susceptible host strain in the model system.</title>
        <authorList>
            <person name="Chase E."/>
            <person name="Truchon A.R."/>
            <person name="Schepens W."/>
            <person name="Wilhelm S.W."/>
        </authorList>
    </citation>
    <scope>NUCLEOTIDE SEQUENCE [LARGE SCALE GENOMIC DNA]</scope>
    <source>
        <strain evidence="11 12">CCMP1851</strain>
    </source>
</reference>
<accession>A0ABR1FW71</accession>
<evidence type="ECO:0000256" key="1">
    <source>
        <dbReference type="ARBA" id="ARBA00001917"/>
    </source>
</evidence>
<dbReference type="CDD" id="cd02801">
    <property type="entry name" value="DUS_like_FMN"/>
    <property type="match status" value="1"/>
</dbReference>
<dbReference type="InterPro" id="IPR004653">
    <property type="entry name" value="DusA"/>
</dbReference>
<dbReference type="NCBIfam" id="NF008774">
    <property type="entry name" value="PRK11815.1"/>
    <property type="match status" value="1"/>
</dbReference>
<evidence type="ECO:0000256" key="5">
    <source>
        <dbReference type="ARBA" id="ARBA00022694"/>
    </source>
</evidence>
<keyword evidence="8" id="KW-0560">Oxidoreductase</keyword>
<keyword evidence="7" id="KW-0694">RNA-binding</keyword>
<dbReference type="Gene3D" id="3.20.20.70">
    <property type="entry name" value="Aldolase class I"/>
    <property type="match status" value="1"/>
</dbReference>
<evidence type="ECO:0000256" key="2">
    <source>
        <dbReference type="ARBA" id="ARBA00022555"/>
    </source>
</evidence>
<sequence>MASFDDSGAPRDGASSSAAPSYAYPFSVAPMMGVTDRHWRWMARQMSRKTLLYTEMVVDSALNHNAHNLGGTQFLGHDACEAPVAVQLGGNDARALGDAAALCVDYFGDSCVEINLNCGCPSNVVAARNEFGARLMLDPEKVRGIVHELIRRCPSTPVTVKHRLGTDLSGSDYATTLAFVRASRAAGCRHFVLHAREAVLDKKFSTQQNRTIPPLKPDVAHMLARDLPDCTFAMNGMLRSLEDCAAHLSEWKGLPPVHSAMVGRAAWYQPWDLLATADTALYGAASDPAASRRDVLEAYLDYADERHAALDVAEDCLYRPLFYLFGGEQNSKKFRVRLADEVTRRARRTNRGRDAAAAAELPPPSDVVRDALAAGDLSAAAMDRRPGESAEPQGRPRRVDEPD</sequence>